<dbReference type="Proteomes" id="UP000321734">
    <property type="component" value="Unassembled WGS sequence"/>
</dbReference>
<dbReference type="SMART" id="SM00450">
    <property type="entry name" value="RHOD"/>
    <property type="match status" value="1"/>
</dbReference>
<dbReference type="EMBL" id="VORX01000001">
    <property type="protein sequence ID" value="TXE10454.1"/>
    <property type="molecule type" value="Genomic_DNA"/>
</dbReference>
<evidence type="ECO:0000313" key="3">
    <source>
        <dbReference type="Proteomes" id="UP000321734"/>
    </source>
</evidence>
<comment type="caution">
    <text evidence="2">The sequence shown here is derived from an EMBL/GenBank/DDBJ whole genome shotgun (WGS) entry which is preliminary data.</text>
</comment>
<dbReference type="Pfam" id="PF00581">
    <property type="entry name" value="Rhodanese"/>
    <property type="match status" value="1"/>
</dbReference>
<sequence length="103" mass="11443">MADLTQEDWASQLEQDDNAVILDVRTAEEVSEGYIPGAINLDIHQGQEFVDALKELDADKNYYVYCRSGGRSSQACSIMNQLGIDKAYNLMGGFSNWKGESTQ</sequence>
<organism evidence="2 3">
    <name type="scientific">Gelidibacter salicanalis</name>
    <dbReference type="NCBI Taxonomy" id="291193"/>
    <lineage>
        <taxon>Bacteria</taxon>
        <taxon>Pseudomonadati</taxon>
        <taxon>Bacteroidota</taxon>
        <taxon>Flavobacteriia</taxon>
        <taxon>Flavobacteriales</taxon>
        <taxon>Flavobacteriaceae</taxon>
        <taxon>Gelidibacter</taxon>
    </lineage>
</organism>
<dbReference type="OrthoDB" id="9808735at2"/>
<keyword evidence="3" id="KW-1185">Reference proteome</keyword>
<dbReference type="RefSeq" id="WP_146888492.1">
    <property type="nucleotide sequence ID" value="NZ_VORX01000001.1"/>
</dbReference>
<evidence type="ECO:0000259" key="1">
    <source>
        <dbReference type="PROSITE" id="PS50206"/>
    </source>
</evidence>
<name>A0A5C7AR15_9FLAO</name>
<reference evidence="2 3" key="1">
    <citation type="submission" date="2019-08" db="EMBL/GenBank/DDBJ databases">
        <title>Genome sequence of Gelidibacter salicanalis IC162T.</title>
        <authorList>
            <person name="Bowman J.P."/>
        </authorList>
    </citation>
    <scope>NUCLEOTIDE SEQUENCE [LARGE SCALE GENOMIC DNA]</scope>
    <source>
        <strain evidence="2 3">IC162</strain>
    </source>
</reference>
<dbReference type="InterPro" id="IPR036873">
    <property type="entry name" value="Rhodanese-like_dom_sf"/>
</dbReference>
<evidence type="ECO:0000313" key="2">
    <source>
        <dbReference type="EMBL" id="TXE10454.1"/>
    </source>
</evidence>
<gene>
    <name evidence="2" type="ORF">ES711_00650</name>
</gene>
<dbReference type="Gene3D" id="3.40.250.10">
    <property type="entry name" value="Rhodanese-like domain"/>
    <property type="match status" value="1"/>
</dbReference>
<dbReference type="PANTHER" id="PTHR43031">
    <property type="entry name" value="FAD-DEPENDENT OXIDOREDUCTASE"/>
    <property type="match status" value="1"/>
</dbReference>
<dbReference type="PROSITE" id="PS50206">
    <property type="entry name" value="RHODANESE_3"/>
    <property type="match status" value="1"/>
</dbReference>
<dbReference type="SUPFAM" id="SSF52821">
    <property type="entry name" value="Rhodanese/Cell cycle control phosphatase"/>
    <property type="match status" value="1"/>
</dbReference>
<accession>A0A5C7AR15</accession>
<dbReference type="AlphaFoldDB" id="A0A5C7AR15"/>
<feature type="domain" description="Rhodanese" evidence="1">
    <location>
        <begin position="15"/>
        <end position="102"/>
    </location>
</feature>
<dbReference type="CDD" id="cd00158">
    <property type="entry name" value="RHOD"/>
    <property type="match status" value="1"/>
</dbReference>
<dbReference type="PANTHER" id="PTHR43031:SF1">
    <property type="entry name" value="PYRIDINE NUCLEOTIDE-DISULPHIDE OXIDOREDUCTASE"/>
    <property type="match status" value="1"/>
</dbReference>
<dbReference type="InterPro" id="IPR050229">
    <property type="entry name" value="GlpE_sulfurtransferase"/>
</dbReference>
<proteinExistence type="predicted"/>
<dbReference type="InterPro" id="IPR001763">
    <property type="entry name" value="Rhodanese-like_dom"/>
</dbReference>
<protein>
    <submittedName>
        <fullName evidence="2">Rhodanese-like domain-containing protein</fullName>
    </submittedName>
</protein>